<evidence type="ECO:0000256" key="5">
    <source>
        <dbReference type="ARBA" id="ARBA00022538"/>
    </source>
</evidence>
<comment type="subcellular location">
    <subcellularLocation>
        <location evidence="12">Cell membrane</location>
        <topology evidence="12">Multi-pass membrane protein</topology>
    </subcellularLocation>
    <subcellularLocation>
        <location evidence="1">Membrane</location>
        <topology evidence="1">Multi-pass membrane protein</topology>
    </subcellularLocation>
</comment>
<reference evidence="15 16" key="1">
    <citation type="submission" date="2023-03" db="EMBL/GenBank/DDBJ databases">
        <authorList>
            <person name="Pearce D."/>
        </authorList>
    </citation>
    <scope>NUCLEOTIDE SEQUENCE [LARGE SCALE GENOMIC DNA]</scope>
    <source>
        <strain evidence="15">Msz</strain>
    </source>
</reference>
<comment type="catalytic activity">
    <reaction evidence="12">
        <text>K(+)(in) + H(+)(in) = K(+)(out) + H(+)(out)</text>
        <dbReference type="Rhea" id="RHEA:28490"/>
        <dbReference type="ChEBI" id="CHEBI:15378"/>
        <dbReference type="ChEBI" id="CHEBI:29103"/>
    </reaction>
</comment>
<evidence type="ECO:0000256" key="2">
    <source>
        <dbReference type="ARBA" id="ARBA00007019"/>
    </source>
</evidence>
<feature type="transmembrane region" description="Helical" evidence="12">
    <location>
        <begin position="176"/>
        <end position="196"/>
    </location>
</feature>
<keyword evidence="9 12" id="KW-1133">Transmembrane helix</keyword>
<keyword evidence="11 12" id="KW-0472">Membrane</keyword>
<gene>
    <name evidence="12 15" type="primary">kup</name>
    <name evidence="15" type="ORF">MSZNOR_4520</name>
</gene>
<feature type="domain" description="K+ potassium transporter integral membrane" evidence="13">
    <location>
        <begin position="18"/>
        <end position="470"/>
    </location>
</feature>
<sequence>MNSVTLAPYPSHAQKSLILGALGIVFGNIGTSPLYALKQCFAGVFVLEPTPENILGVLSLIFWALLIVISLKYAIVIMRAHNKGEGGVMALITLIQQKAEIGPRLRRLLIGVGLVGASLFYGDGMITPAISVLSAVEGLEVLQPELRSYIVPLSLAILIGLFAFQRKGTAGGGALFRLVMGVWFFAIGAFGTLSLLKAPEVLAAANPAHAIYFLSAHGWPSVYVLGAVVLAVTGGEVLYADMGHFGRESIRKTWFLFVLPALMLNYFGQGALLIQNPSAIQNPFYLLVPEGMLAFMIVIATIATIVASQAIISATFALTSQAIQLGFCPRLGTHYTSEEENGQIYIPWTNWALMVATVILVLGFQSSSNLAAAYGVAVTGIMAVDTILALVVVYSLWKWNPIVSGLAAVGFITVDSVFLIGNATKIFEGGWLSLVIGLIAFTFLSTWKRGRDLLRENLREGSVDVDHFLAEITSNPPLRVAGTAVFMTSSRDDIPPALLHNLKHNKVLHETVVLMTVTTENTPRVAPEKRREIRRLGAGFFRINLHYGFMEAPNIPRALKSASREFDIDISDTTFFLSRETIIPGPTPKMPLWQLRLFIGMFRNTRSTIGFFRIPPDRVVELGVQRML</sequence>
<feature type="domain" description="K+ potassium transporter C-terminal" evidence="14">
    <location>
        <begin position="482"/>
        <end position="625"/>
    </location>
</feature>
<evidence type="ECO:0000259" key="13">
    <source>
        <dbReference type="Pfam" id="PF02705"/>
    </source>
</evidence>
<dbReference type="Pfam" id="PF02705">
    <property type="entry name" value="K_trans"/>
    <property type="match status" value="1"/>
</dbReference>
<dbReference type="HAMAP" id="MF_01522">
    <property type="entry name" value="Kup"/>
    <property type="match status" value="1"/>
</dbReference>
<dbReference type="PANTHER" id="PTHR30540:SF79">
    <property type="entry name" value="LOW AFFINITY POTASSIUM TRANSPORT SYSTEM PROTEIN KUP"/>
    <property type="match status" value="1"/>
</dbReference>
<feature type="transmembrane region" description="Helical" evidence="12">
    <location>
        <begin position="371"/>
        <end position="396"/>
    </location>
</feature>
<feature type="transmembrane region" description="Helical" evidence="12">
    <location>
        <begin position="55"/>
        <end position="75"/>
    </location>
</feature>
<name>A0ABN8XDB2_9GAMM</name>
<keyword evidence="8 12" id="KW-0630">Potassium</keyword>
<feature type="transmembrane region" description="Helical" evidence="12">
    <location>
        <begin position="344"/>
        <end position="365"/>
    </location>
</feature>
<dbReference type="InterPro" id="IPR053952">
    <property type="entry name" value="K_trans_C"/>
</dbReference>
<dbReference type="InterPro" id="IPR023051">
    <property type="entry name" value="Kup"/>
</dbReference>
<keyword evidence="6 12" id="KW-0812">Transmembrane</keyword>
<feature type="transmembrane region" description="Helical" evidence="12">
    <location>
        <begin position="429"/>
        <end position="447"/>
    </location>
</feature>
<keyword evidence="5 12" id="KW-0633">Potassium transport</keyword>
<keyword evidence="4 12" id="KW-1003">Cell membrane</keyword>
<feature type="transmembrane region" description="Helical" evidence="12">
    <location>
        <begin position="108"/>
        <end position="126"/>
    </location>
</feature>
<feature type="transmembrane region" description="Helical" evidence="12">
    <location>
        <begin position="403"/>
        <end position="423"/>
    </location>
</feature>
<keyword evidence="10 12" id="KW-0406">Ion transport</keyword>
<evidence type="ECO:0000256" key="7">
    <source>
        <dbReference type="ARBA" id="ARBA00022847"/>
    </source>
</evidence>
<dbReference type="RefSeq" id="WP_026609856.1">
    <property type="nucleotide sequence ID" value="NZ_OX458333.1"/>
</dbReference>
<evidence type="ECO:0000256" key="8">
    <source>
        <dbReference type="ARBA" id="ARBA00022958"/>
    </source>
</evidence>
<comment type="similarity">
    <text evidence="2 12">Belongs to the HAK/KUP transporter (TC 2.A.72) family.</text>
</comment>
<dbReference type="Pfam" id="PF22776">
    <property type="entry name" value="K_trans_C"/>
    <property type="match status" value="1"/>
</dbReference>
<evidence type="ECO:0000256" key="1">
    <source>
        <dbReference type="ARBA" id="ARBA00004141"/>
    </source>
</evidence>
<comment type="function">
    <text evidence="12">Transport of potassium into the cell. Likely operates as a K(+):H(+) symporter.</text>
</comment>
<evidence type="ECO:0000313" key="15">
    <source>
        <dbReference type="EMBL" id="CAI8954322.1"/>
    </source>
</evidence>
<evidence type="ECO:0000313" key="16">
    <source>
        <dbReference type="Proteomes" id="UP001162030"/>
    </source>
</evidence>
<evidence type="ECO:0000256" key="4">
    <source>
        <dbReference type="ARBA" id="ARBA00022475"/>
    </source>
</evidence>
<dbReference type="Proteomes" id="UP001162030">
    <property type="component" value="Chromosome"/>
</dbReference>
<evidence type="ECO:0000256" key="11">
    <source>
        <dbReference type="ARBA" id="ARBA00023136"/>
    </source>
</evidence>
<accession>A0ABN8XDB2</accession>
<evidence type="ECO:0000256" key="6">
    <source>
        <dbReference type="ARBA" id="ARBA00022692"/>
    </source>
</evidence>
<dbReference type="EMBL" id="OX458333">
    <property type="protein sequence ID" value="CAI8954322.1"/>
    <property type="molecule type" value="Genomic_DNA"/>
</dbReference>
<evidence type="ECO:0000256" key="12">
    <source>
        <dbReference type="HAMAP-Rule" id="MF_01522"/>
    </source>
</evidence>
<keyword evidence="16" id="KW-1185">Reference proteome</keyword>
<evidence type="ECO:0000256" key="10">
    <source>
        <dbReference type="ARBA" id="ARBA00023065"/>
    </source>
</evidence>
<feature type="transmembrane region" description="Helical" evidence="12">
    <location>
        <begin position="16"/>
        <end position="35"/>
    </location>
</feature>
<feature type="transmembrane region" description="Helical" evidence="12">
    <location>
        <begin position="254"/>
        <end position="274"/>
    </location>
</feature>
<dbReference type="InterPro" id="IPR003855">
    <property type="entry name" value="K+_transporter"/>
</dbReference>
<feature type="transmembrane region" description="Helical" evidence="12">
    <location>
        <begin position="294"/>
        <end position="323"/>
    </location>
</feature>
<keyword evidence="7 12" id="KW-0769">Symport</keyword>
<organism evidence="15 16">
    <name type="scientific">Methylocaldum szegediense</name>
    <dbReference type="NCBI Taxonomy" id="73780"/>
    <lineage>
        <taxon>Bacteria</taxon>
        <taxon>Pseudomonadati</taxon>
        <taxon>Pseudomonadota</taxon>
        <taxon>Gammaproteobacteria</taxon>
        <taxon>Methylococcales</taxon>
        <taxon>Methylococcaceae</taxon>
        <taxon>Methylocaldum</taxon>
    </lineage>
</organism>
<feature type="transmembrane region" description="Helical" evidence="12">
    <location>
        <begin position="146"/>
        <end position="164"/>
    </location>
</feature>
<evidence type="ECO:0000256" key="3">
    <source>
        <dbReference type="ARBA" id="ARBA00022448"/>
    </source>
</evidence>
<dbReference type="InterPro" id="IPR053951">
    <property type="entry name" value="K_trans_N"/>
</dbReference>
<evidence type="ECO:0000256" key="9">
    <source>
        <dbReference type="ARBA" id="ARBA00022989"/>
    </source>
</evidence>
<dbReference type="PANTHER" id="PTHR30540">
    <property type="entry name" value="OSMOTIC STRESS POTASSIUM TRANSPORTER"/>
    <property type="match status" value="1"/>
</dbReference>
<keyword evidence="3 12" id="KW-0813">Transport</keyword>
<protein>
    <recommendedName>
        <fullName evidence="12">Probable potassium transport system protein Kup</fullName>
    </recommendedName>
</protein>
<evidence type="ECO:0000259" key="14">
    <source>
        <dbReference type="Pfam" id="PF22776"/>
    </source>
</evidence>
<proteinExistence type="inferred from homology"/>